<keyword evidence="3" id="KW-1185">Reference proteome</keyword>
<sequence length="218" mass="23118">MSTPEPLSPSTTTAPRSTSPDQASPISSSHPHNHESHPAQAPDERTLQEPKSPGGTNGATTSSTTPVEASSESSKAPSRKKKSKAVVTAPSPVQLHEPLQALPVSTPLPDLTDFNLRSEQLRNPLFVAISKVLIVYGNAWQSANDLVDGIRHFELANLGGRTPKGTVQGAISTALALSAALKTFEPIEKQKMNSTTYYRMAEQALLPSESGDTDPSDT</sequence>
<proteinExistence type="predicted"/>
<feature type="compositionally biased region" description="Low complexity" evidence="1">
    <location>
        <begin position="1"/>
        <end position="30"/>
    </location>
</feature>
<evidence type="ECO:0000313" key="3">
    <source>
        <dbReference type="Proteomes" id="UP000748756"/>
    </source>
</evidence>
<feature type="compositionally biased region" description="Low complexity" evidence="1">
    <location>
        <begin position="52"/>
        <end position="76"/>
    </location>
</feature>
<feature type="non-terminal residue" evidence="2">
    <location>
        <position position="1"/>
    </location>
</feature>
<feature type="compositionally biased region" description="Basic and acidic residues" evidence="1">
    <location>
        <begin position="32"/>
        <end position="48"/>
    </location>
</feature>
<protein>
    <submittedName>
        <fullName evidence="2">Uncharacterized protein</fullName>
    </submittedName>
</protein>
<dbReference type="AlphaFoldDB" id="A0A9P5R177"/>
<gene>
    <name evidence="2" type="ORF">BG015_006423</name>
</gene>
<organism evidence="2 3">
    <name type="scientific">Linnemannia schmuckeri</name>
    <dbReference type="NCBI Taxonomy" id="64567"/>
    <lineage>
        <taxon>Eukaryota</taxon>
        <taxon>Fungi</taxon>
        <taxon>Fungi incertae sedis</taxon>
        <taxon>Mucoromycota</taxon>
        <taxon>Mortierellomycotina</taxon>
        <taxon>Mortierellomycetes</taxon>
        <taxon>Mortierellales</taxon>
        <taxon>Mortierellaceae</taxon>
        <taxon>Linnemannia</taxon>
    </lineage>
</organism>
<accession>A0A9P5R177</accession>
<name>A0A9P5R177_9FUNG</name>
<dbReference type="Proteomes" id="UP000748756">
    <property type="component" value="Unassembled WGS sequence"/>
</dbReference>
<feature type="region of interest" description="Disordered" evidence="1">
    <location>
        <begin position="1"/>
        <end position="94"/>
    </location>
</feature>
<evidence type="ECO:0000313" key="2">
    <source>
        <dbReference type="EMBL" id="KAF9119143.1"/>
    </source>
</evidence>
<dbReference type="OrthoDB" id="10607709at2759"/>
<dbReference type="EMBL" id="JAAAUQ010003060">
    <property type="protein sequence ID" value="KAF9119143.1"/>
    <property type="molecule type" value="Genomic_DNA"/>
</dbReference>
<reference evidence="2" key="1">
    <citation type="journal article" date="2020" name="Fungal Divers.">
        <title>Resolving the Mortierellaceae phylogeny through synthesis of multi-gene phylogenetics and phylogenomics.</title>
        <authorList>
            <person name="Vandepol N."/>
            <person name="Liber J."/>
            <person name="Desiro A."/>
            <person name="Na H."/>
            <person name="Kennedy M."/>
            <person name="Barry K."/>
            <person name="Grigoriev I.V."/>
            <person name="Miller A.N."/>
            <person name="O'Donnell K."/>
            <person name="Stajich J.E."/>
            <person name="Bonito G."/>
        </authorList>
    </citation>
    <scope>NUCLEOTIDE SEQUENCE</scope>
    <source>
        <strain evidence="2">NRRL 6426</strain>
    </source>
</reference>
<evidence type="ECO:0000256" key="1">
    <source>
        <dbReference type="SAM" id="MobiDB-lite"/>
    </source>
</evidence>
<comment type="caution">
    <text evidence="2">The sequence shown here is derived from an EMBL/GenBank/DDBJ whole genome shotgun (WGS) entry which is preliminary data.</text>
</comment>